<proteinExistence type="predicted"/>
<sequence length="33" mass="3776">MNITLSSSFVPQSTLESFYAGLENIFLVHQFRV</sequence>
<dbReference type="Gramene" id="Ma02_t13390.1">
    <property type="protein sequence ID" value="Ma02_p13390.1"/>
    <property type="gene ID" value="Ma02_g13390"/>
</dbReference>
<evidence type="ECO:0000313" key="2">
    <source>
        <dbReference type="Proteomes" id="UP000012960"/>
    </source>
</evidence>
<name>A0A804I2C9_MUSAM</name>
<protein>
    <submittedName>
        <fullName evidence="1">Uncharacterized protein</fullName>
    </submittedName>
</protein>
<dbReference type="Proteomes" id="UP000012960">
    <property type="component" value="Unplaced"/>
</dbReference>
<dbReference type="EnsemblPlants" id="Ma02_t13390.1">
    <property type="protein sequence ID" value="Ma02_p13390.1"/>
    <property type="gene ID" value="Ma02_g13390"/>
</dbReference>
<evidence type="ECO:0000313" key="1">
    <source>
        <dbReference type="EnsemblPlants" id="Ma02_p13390.1"/>
    </source>
</evidence>
<accession>A0A804I2C9</accession>
<dbReference type="AlphaFoldDB" id="A0A804I2C9"/>
<organism evidence="1 2">
    <name type="scientific">Musa acuminata subsp. malaccensis</name>
    <name type="common">Wild banana</name>
    <name type="synonym">Musa malaccensis</name>
    <dbReference type="NCBI Taxonomy" id="214687"/>
    <lineage>
        <taxon>Eukaryota</taxon>
        <taxon>Viridiplantae</taxon>
        <taxon>Streptophyta</taxon>
        <taxon>Embryophyta</taxon>
        <taxon>Tracheophyta</taxon>
        <taxon>Spermatophyta</taxon>
        <taxon>Magnoliopsida</taxon>
        <taxon>Liliopsida</taxon>
        <taxon>Zingiberales</taxon>
        <taxon>Musaceae</taxon>
        <taxon>Musa</taxon>
    </lineage>
</organism>
<keyword evidence="2" id="KW-1185">Reference proteome</keyword>
<reference evidence="1" key="1">
    <citation type="submission" date="2021-05" db="UniProtKB">
        <authorList>
            <consortium name="EnsemblPlants"/>
        </authorList>
    </citation>
    <scope>IDENTIFICATION</scope>
    <source>
        <strain evidence="1">subsp. malaccensis</strain>
    </source>
</reference>
<dbReference type="InParanoid" id="A0A804I2C9"/>